<protein>
    <submittedName>
        <fullName evidence="1">Uncharacterized protein</fullName>
    </submittedName>
</protein>
<comment type="caution">
    <text evidence="1">The sequence shown here is derived from an EMBL/GenBank/DDBJ whole genome shotgun (WGS) entry which is preliminary data.</text>
</comment>
<dbReference type="AlphaFoldDB" id="A0A8H3LRZ7"/>
<proteinExistence type="predicted"/>
<dbReference type="Proteomes" id="UP000615446">
    <property type="component" value="Unassembled WGS sequence"/>
</dbReference>
<name>A0A8H3LRZ7_9GLOM</name>
<sequence length="108" mass="12552">MVGKEIATQTLTILKENKFTSPSEEIIANLETIIFKINGEIVELNFHSDNITDFTYYHRLAKAVPNLIREHVIEKRQNEITKTMNILIPIKLFNIHSINFNNVDNENQ</sequence>
<dbReference type="OrthoDB" id="2444524at2759"/>
<organism evidence="1 2">
    <name type="scientific">Rhizophagus clarus</name>
    <dbReference type="NCBI Taxonomy" id="94130"/>
    <lineage>
        <taxon>Eukaryota</taxon>
        <taxon>Fungi</taxon>
        <taxon>Fungi incertae sedis</taxon>
        <taxon>Mucoromycota</taxon>
        <taxon>Glomeromycotina</taxon>
        <taxon>Glomeromycetes</taxon>
        <taxon>Glomerales</taxon>
        <taxon>Glomeraceae</taxon>
        <taxon>Rhizophagus</taxon>
    </lineage>
</organism>
<reference evidence="1" key="1">
    <citation type="submission" date="2019-10" db="EMBL/GenBank/DDBJ databases">
        <title>Conservation and host-specific expression of non-tandemly repeated heterogenous ribosome RNA gene in arbuscular mycorrhizal fungi.</title>
        <authorList>
            <person name="Maeda T."/>
            <person name="Kobayashi Y."/>
            <person name="Nakagawa T."/>
            <person name="Ezawa T."/>
            <person name="Yamaguchi K."/>
            <person name="Bino T."/>
            <person name="Nishimoto Y."/>
            <person name="Shigenobu S."/>
            <person name="Kawaguchi M."/>
        </authorList>
    </citation>
    <scope>NUCLEOTIDE SEQUENCE</scope>
    <source>
        <strain evidence="1">HR1</strain>
    </source>
</reference>
<evidence type="ECO:0000313" key="2">
    <source>
        <dbReference type="Proteomes" id="UP000615446"/>
    </source>
</evidence>
<accession>A0A8H3LRZ7</accession>
<gene>
    <name evidence="1" type="ORF">RCL2_001795100</name>
</gene>
<evidence type="ECO:0000313" key="1">
    <source>
        <dbReference type="EMBL" id="GES91120.1"/>
    </source>
</evidence>
<dbReference type="EMBL" id="BLAL01000197">
    <property type="protein sequence ID" value="GES91120.1"/>
    <property type="molecule type" value="Genomic_DNA"/>
</dbReference>